<protein>
    <submittedName>
        <fullName evidence="2">SDR family oxidoreductase</fullName>
    </submittedName>
</protein>
<keyword evidence="1" id="KW-0732">Signal</keyword>
<dbReference type="Gene3D" id="3.40.50.720">
    <property type="entry name" value="NAD(P)-binding Rossmann-like Domain"/>
    <property type="match status" value="1"/>
</dbReference>
<feature type="chain" id="PRO_5021971197" evidence="1">
    <location>
        <begin position="22"/>
        <end position="249"/>
    </location>
</feature>
<dbReference type="EMBL" id="VIKR01000001">
    <property type="protein sequence ID" value="TQV76550.1"/>
    <property type="molecule type" value="Genomic_DNA"/>
</dbReference>
<dbReference type="SUPFAM" id="SSF51735">
    <property type="entry name" value="NAD(P)-binding Rossmann-fold domains"/>
    <property type="match status" value="1"/>
</dbReference>
<dbReference type="PANTHER" id="PTHR45458:SF1">
    <property type="entry name" value="SHORT CHAIN DEHYDROGENASE"/>
    <property type="match status" value="1"/>
</dbReference>
<dbReference type="Proteomes" id="UP000317839">
    <property type="component" value="Unassembled WGS sequence"/>
</dbReference>
<dbReference type="CDD" id="cd05325">
    <property type="entry name" value="carb_red_sniffer_like_SDR_c"/>
    <property type="match status" value="1"/>
</dbReference>
<sequence length="249" mass="27270">MKNYLSFAIVLFSLLAFPQFAYSSSDQTVLITGANRGIGLEYAKQFLAKGYKVIGTARKPATATELKKSGAEVLQLDVTDEKSVADLKAALKGRAIDILINNAGYFDRQDVTLDKVDFNTFARTLDINTLGPLRVTQALIGNLEKGQRKTVISMSSGLGSIEKSTGRWYAYRTSKTGLNQINKILSTEYKDQGFIFTVVHPGWVQTDMGGSNATYTPTQSVQGLIKVIEGLTTKDSGQFYDLNGKSIPW</sequence>
<feature type="signal peptide" evidence="1">
    <location>
        <begin position="1"/>
        <end position="21"/>
    </location>
</feature>
<accession>A0A545TH43</accession>
<dbReference type="OrthoDB" id="5786478at2"/>
<organism evidence="2 3">
    <name type="scientific">Aliikangiella marina</name>
    <dbReference type="NCBI Taxonomy" id="1712262"/>
    <lineage>
        <taxon>Bacteria</taxon>
        <taxon>Pseudomonadati</taxon>
        <taxon>Pseudomonadota</taxon>
        <taxon>Gammaproteobacteria</taxon>
        <taxon>Oceanospirillales</taxon>
        <taxon>Pleioneaceae</taxon>
        <taxon>Aliikangiella</taxon>
    </lineage>
</organism>
<evidence type="ECO:0000313" key="2">
    <source>
        <dbReference type="EMBL" id="TQV76550.1"/>
    </source>
</evidence>
<dbReference type="PANTHER" id="PTHR45458">
    <property type="entry name" value="SHORT-CHAIN DEHYDROGENASE/REDUCTASE SDR"/>
    <property type="match status" value="1"/>
</dbReference>
<dbReference type="GO" id="GO:0016616">
    <property type="term" value="F:oxidoreductase activity, acting on the CH-OH group of donors, NAD or NADP as acceptor"/>
    <property type="evidence" value="ECO:0007669"/>
    <property type="project" value="TreeGrafter"/>
</dbReference>
<dbReference type="RefSeq" id="WP_142887910.1">
    <property type="nucleotide sequence ID" value="NZ_VIKR01000001.1"/>
</dbReference>
<name>A0A545TH43_9GAMM</name>
<evidence type="ECO:0000313" key="3">
    <source>
        <dbReference type="Proteomes" id="UP000317839"/>
    </source>
</evidence>
<comment type="caution">
    <text evidence="2">The sequence shown here is derived from an EMBL/GenBank/DDBJ whole genome shotgun (WGS) entry which is preliminary data.</text>
</comment>
<gene>
    <name evidence="2" type="ORF">FLL45_00880</name>
</gene>
<dbReference type="InterPro" id="IPR036291">
    <property type="entry name" value="NAD(P)-bd_dom_sf"/>
</dbReference>
<dbReference type="InterPro" id="IPR002347">
    <property type="entry name" value="SDR_fam"/>
</dbReference>
<proteinExistence type="predicted"/>
<keyword evidence="3" id="KW-1185">Reference proteome</keyword>
<dbReference type="Pfam" id="PF00106">
    <property type="entry name" value="adh_short"/>
    <property type="match status" value="1"/>
</dbReference>
<dbReference type="InterPro" id="IPR052184">
    <property type="entry name" value="SDR_enzymes"/>
</dbReference>
<evidence type="ECO:0000256" key="1">
    <source>
        <dbReference type="SAM" id="SignalP"/>
    </source>
</evidence>
<reference evidence="2 3" key="1">
    <citation type="submission" date="2019-06" db="EMBL/GenBank/DDBJ databases">
        <title>Draft genome of Aliikangiella marina GYP-15.</title>
        <authorList>
            <person name="Wang G."/>
        </authorList>
    </citation>
    <scope>NUCLEOTIDE SEQUENCE [LARGE SCALE GENOMIC DNA]</scope>
    <source>
        <strain evidence="2 3">GYP-15</strain>
    </source>
</reference>
<dbReference type="AlphaFoldDB" id="A0A545TH43"/>
<dbReference type="PRINTS" id="PR00081">
    <property type="entry name" value="GDHRDH"/>
</dbReference>